<sequence length="454" mass="52944">MFSIFSGFLLLAHCLVYTNAKWAVDVDSSIIQEINENPTIGYLIKFHAPWCGHCKHFEPVYEEIAREVSELSATDDDLKDIRIVRIDATVYSDAANYYDIRGFPTVKFIRGNQIFSYENARTKAAILNFLRRVNGPALRWVSTTEQFDDLRHEHEVFFLLVTKAEQDEPLIKEYSDLVNRYLSQAYFYATNASAIHQTYFSKYQLADQPHIFAIKNEEIFLYEPGHYNNSLEEFLMKEKVATFPQIAAGNIYDLILTKRILVIYGFNEQQENFRQLQKINEIKTQIHDYVMKYSSSLHDTFQFAWTNDLELLSNIAIWTVEEPLLFLYDSNERKYGIYPLAFTLNENIDMKPILNYITSNYSQIIQHAGNTWSKRLLRPFWELYRTVIGMFIEAPMISMLVMGLPASVLSIVCYCICCLPNETIMDDNMEEEYETQIASKSDDIEKSGDEKKDD</sequence>
<evidence type="ECO:0000256" key="1">
    <source>
        <dbReference type="ARBA" id="ARBA00004389"/>
    </source>
</evidence>
<dbReference type="Proteomes" id="UP000663828">
    <property type="component" value="Unassembled WGS sequence"/>
</dbReference>
<keyword evidence="3 7" id="KW-1133">Transmembrane helix</keyword>
<evidence type="ECO:0000256" key="2">
    <source>
        <dbReference type="ARBA" id="ARBA00022692"/>
    </source>
</evidence>
<comment type="subcellular location">
    <subcellularLocation>
        <location evidence="1">Endoplasmic reticulum membrane</location>
        <topology evidence="1">Single-pass membrane protein</topology>
    </subcellularLocation>
</comment>
<evidence type="ECO:0000313" key="10">
    <source>
        <dbReference type="EMBL" id="CAF0870296.1"/>
    </source>
</evidence>
<dbReference type="OrthoDB" id="74910at2759"/>
<dbReference type="PANTHER" id="PTHR46426:SF1">
    <property type="entry name" value="PROTEIN DISULFIDE-ISOMERASE TMX3"/>
    <property type="match status" value="1"/>
</dbReference>
<gene>
    <name evidence="10" type="ORF">EDS130_LOCUS8258</name>
    <name evidence="11" type="ORF">XAT740_LOCUS21241</name>
</gene>
<dbReference type="InterPro" id="IPR017937">
    <property type="entry name" value="Thioredoxin_CS"/>
</dbReference>
<evidence type="ECO:0000256" key="8">
    <source>
        <dbReference type="SAM" id="SignalP"/>
    </source>
</evidence>
<evidence type="ECO:0000256" key="7">
    <source>
        <dbReference type="SAM" id="Phobius"/>
    </source>
</evidence>
<evidence type="ECO:0000313" key="12">
    <source>
        <dbReference type="Proteomes" id="UP000663828"/>
    </source>
</evidence>
<dbReference type="InterPro" id="IPR052250">
    <property type="entry name" value="PDI_TMX3"/>
</dbReference>
<dbReference type="SUPFAM" id="SSF52833">
    <property type="entry name" value="Thioredoxin-like"/>
    <property type="match status" value="1"/>
</dbReference>
<organism evidence="11 12">
    <name type="scientific">Adineta ricciae</name>
    <name type="common">Rotifer</name>
    <dbReference type="NCBI Taxonomy" id="249248"/>
    <lineage>
        <taxon>Eukaryota</taxon>
        <taxon>Metazoa</taxon>
        <taxon>Spiralia</taxon>
        <taxon>Gnathifera</taxon>
        <taxon>Rotifera</taxon>
        <taxon>Eurotatoria</taxon>
        <taxon>Bdelloidea</taxon>
        <taxon>Adinetida</taxon>
        <taxon>Adinetidae</taxon>
        <taxon>Adineta</taxon>
    </lineage>
</organism>
<dbReference type="EMBL" id="CAJNOR010001517">
    <property type="protein sequence ID" value="CAF1156486.1"/>
    <property type="molecule type" value="Genomic_DNA"/>
</dbReference>
<accession>A0A814T4F7</accession>
<keyword evidence="4 7" id="KW-0472">Membrane</keyword>
<dbReference type="InterPro" id="IPR036249">
    <property type="entry name" value="Thioredoxin-like_sf"/>
</dbReference>
<dbReference type="Proteomes" id="UP000663852">
    <property type="component" value="Unassembled WGS sequence"/>
</dbReference>
<keyword evidence="12" id="KW-1185">Reference proteome</keyword>
<reference evidence="11" key="1">
    <citation type="submission" date="2021-02" db="EMBL/GenBank/DDBJ databases">
        <authorList>
            <person name="Nowell W R."/>
        </authorList>
    </citation>
    <scope>NUCLEOTIDE SEQUENCE</scope>
</reference>
<comment type="function">
    <text evidence="5">Probable disulfide isomerase, which participates in the folding of proteins containing disulfide bonds. May act as a dithiol oxidase. Acts as a regulator of endoplasmic reticulum-mitochondria contact sites via its ability to regulate redox signals.</text>
</comment>
<evidence type="ECO:0000256" key="3">
    <source>
        <dbReference type="ARBA" id="ARBA00022989"/>
    </source>
</evidence>
<dbReference type="AlphaFoldDB" id="A0A814T4F7"/>
<dbReference type="PRINTS" id="PR00421">
    <property type="entry name" value="THIOREDOXIN"/>
</dbReference>
<keyword evidence="2 7" id="KW-0812">Transmembrane</keyword>
<keyword evidence="8" id="KW-0732">Signal</keyword>
<evidence type="ECO:0000259" key="9">
    <source>
        <dbReference type="PROSITE" id="PS51352"/>
    </source>
</evidence>
<dbReference type="PANTHER" id="PTHR46426">
    <property type="entry name" value="PROTEIN DISULFIDE-ISOMERASE TMX3"/>
    <property type="match status" value="1"/>
</dbReference>
<feature type="signal peptide" evidence="8">
    <location>
        <begin position="1"/>
        <end position="20"/>
    </location>
</feature>
<evidence type="ECO:0000256" key="6">
    <source>
        <dbReference type="SAM" id="MobiDB-lite"/>
    </source>
</evidence>
<dbReference type="InterPro" id="IPR013766">
    <property type="entry name" value="Thioredoxin_domain"/>
</dbReference>
<comment type="caution">
    <text evidence="11">The sequence shown here is derived from an EMBL/GenBank/DDBJ whole genome shotgun (WGS) entry which is preliminary data.</text>
</comment>
<evidence type="ECO:0000313" key="11">
    <source>
        <dbReference type="EMBL" id="CAF1156486.1"/>
    </source>
</evidence>
<dbReference type="PROSITE" id="PS00194">
    <property type="entry name" value="THIOREDOXIN_1"/>
    <property type="match status" value="1"/>
</dbReference>
<feature type="transmembrane region" description="Helical" evidence="7">
    <location>
        <begin position="396"/>
        <end position="419"/>
    </location>
</feature>
<dbReference type="Pfam" id="PF00085">
    <property type="entry name" value="Thioredoxin"/>
    <property type="match status" value="1"/>
</dbReference>
<feature type="compositionally biased region" description="Basic and acidic residues" evidence="6">
    <location>
        <begin position="440"/>
        <end position="454"/>
    </location>
</feature>
<proteinExistence type="predicted"/>
<dbReference type="GO" id="GO:0005789">
    <property type="term" value="C:endoplasmic reticulum membrane"/>
    <property type="evidence" value="ECO:0007669"/>
    <property type="project" value="UniProtKB-SubCell"/>
</dbReference>
<feature type="region of interest" description="Disordered" evidence="6">
    <location>
        <begin position="431"/>
        <end position="454"/>
    </location>
</feature>
<evidence type="ECO:0000256" key="5">
    <source>
        <dbReference type="ARBA" id="ARBA00045246"/>
    </source>
</evidence>
<dbReference type="EMBL" id="CAJNOJ010000026">
    <property type="protein sequence ID" value="CAF0870296.1"/>
    <property type="molecule type" value="Genomic_DNA"/>
</dbReference>
<protein>
    <recommendedName>
        <fullName evidence="9">Thioredoxin domain-containing protein</fullName>
    </recommendedName>
</protein>
<feature type="chain" id="PRO_5035602584" description="Thioredoxin domain-containing protein" evidence="8">
    <location>
        <begin position="21"/>
        <end position="454"/>
    </location>
</feature>
<name>A0A814T4F7_ADIRI</name>
<evidence type="ECO:0000256" key="4">
    <source>
        <dbReference type="ARBA" id="ARBA00023136"/>
    </source>
</evidence>
<dbReference type="Gene3D" id="3.40.30.10">
    <property type="entry name" value="Glutaredoxin"/>
    <property type="match status" value="2"/>
</dbReference>
<dbReference type="PROSITE" id="PS51352">
    <property type="entry name" value="THIOREDOXIN_2"/>
    <property type="match status" value="1"/>
</dbReference>
<feature type="domain" description="Thioredoxin" evidence="9">
    <location>
        <begin position="9"/>
        <end position="135"/>
    </location>
</feature>